<dbReference type="Gene3D" id="3.50.50.60">
    <property type="entry name" value="FAD/NAD(P)-binding domain"/>
    <property type="match status" value="1"/>
</dbReference>
<dbReference type="Gene3D" id="3.30.9.10">
    <property type="entry name" value="D-Amino Acid Oxidase, subunit A, domain 2"/>
    <property type="match status" value="1"/>
</dbReference>
<dbReference type="AlphaFoldDB" id="A0A699UD32"/>
<gene>
    <name evidence="1" type="ORF">Tci_893054</name>
</gene>
<sequence length="144" mass="16436">PDDHDHHDQFDQGKPGAVAPVRTLPTAMQIRACVWTRTPCAEIHQGNSISRSKYGDTTQVRSRYVVDVRGYSPDQWHGADCWPFPAVTALAHWSQDFYPQLAERLLKVTGIDPEVHQTGLYWLDLDDEKEALEWAQRLNRPLSS</sequence>
<comment type="caution">
    <text evidence="1">The sequence shown here is derived from an EMBL/GenBank/DDBJ whole genome shotgun (WGS) entry which is preliminary data.</text>
</comment>
<protein>
    <submittedName>
        <fullName evidence="1">Uncharacterized protein</fullName>
    </submittedName>
</protein>
<proteinExistence type="predicted"/>
<feature type="non-terminal residue" evidence="1">
    <location>
        <position position="1"/>
    </location>
</feature>
<name>A0A699UD32_TANCI</name>
<reference evidence="1" key="1">
    <citation type="journal article" date="2019" name="Sci. Rep.">
        <title>Draft genome of Tanacetum cinerariifolium, the natural source of mosquito coil.</title>
        <authorList>
            <person name="Yamashiro T."/>
            <person name="Shiraishi A."/>
            <person name="Satake H."/>
            <person name="Nakayama K."/>
        </authorList>
    </citation>
    <scope>NUCLEOTIDE SEQUENCE</scope>
</reference>
<feature type="non-terminal residue" evidence="1">
    <location>
        <position position="144"/>
    </location>
</feature>
<dbReference type="EMBL" id="BKCJ011327190">
    <property type="protein sequence ID" value="GFD21085.1"/>
    <property type="molecule type" value="Genomic_DNA"/>
</dbReference>
<evidence type="ECO:0000313" key="1">
    <source>
        <dbReference type="EMBL" id="GFD21085.1"/>
    </source>
</evidence>
<dbReference type="InterPro" id="IPR036188">
    <property type="entry name" value="FAD/NAD-bd_sf"/>
</dbReference>
<organism evidence="1">
    <name type="scientific">Tanacetum cinerariifolium</name>
    <name type="common">Dalmatian daisy</name>
    <name type="synonym">Chrysanthemum cinerariifolium</name>
    <dbReference type="NCBI Taxonomy" id="118510"/>
    <lineage>
        <taxon>Eukaryota</taxon>
        <taxon>Viridiplantae</taxon>
        <taxon>Streptophyta</taxon>
        <taxon>Embryophyta</taxon>
        <taxon>Tracheophyta</taxon>
        <taxon>Spermatophyta</taxon>
        <taxon>Magnoliopsida</taxon>
        <taxon>eudicotyledons</taxon>
        <taxon>Gunneridae</taxon>
        <taxon>Pentapetalae</taxon>
        <taxon>asterids</taxon>
        <taxon>campanulids</taxon>
        <taxon>Asterales</taxon>
        <taxon>Asteraceae</taxon>
        <taxon>Asteroideae</taxon>
        <taxon>Anthemideae</taxon>
        <taxon>Anthemidinae</taxon>
        <taxon>Tanacetum</taxon>
    </lineage>
</organism>
<accession>A0A699UD32</accession>